<accession>A0A8H4VHY9</accession>
<sequence>MQFKLSSLIAFASFTSSALAVNYRGYANTVSCSGDAFGCSDGGAVCCSLPTGFGFSAQFDNLPAGTQGQGYTGGGCTDFLFSVFGSGTKCWNGGGARATHLNWFHSPQRRSIAIAERANEDAGAECAEPTFFEYQSTDGTVRTIKVPADKGAAQKIADLHLAKNYDALAAYEEY</sequence>
<comment type="caution">
    <text evidence="2">The sequence shown here is derived from an EMBL/GenBank/DDBJ whole genome shotgun (WGS) entry which is preliminary data.</text>
</comment>
<proteinExistence type="predicted"/>
<keyword evidence="3" id="KW-1185">Reference proteome</keyword>
<reference evidence="2 3" key="1">
    <citation type="submission" date="2019-12" db="EMBL/GenBank/DDBJ databases">
        <authorList>
            <person name="Floudas D."/>
            <person name="Bentzer J."/>
            <person name="Ahren D."/>
            <person name="Johansson T."/>
            <person name="Persson P."/>
            <person name="Tunlid A."/>
        </authorList>
    </citation>
    <scope>NUCLEOTIDE SEQUENCE [LARGE SCALE GENOMIC DNA]</scope>
    <source>
        <strain evidence="2 3">CBS 102.39</strain>
    </source>
</reference>
<feature type="chain" id="PRO_5034349917" evidence="1">
    <location>
        <begin position="21"/>
        <end position="174"/>
    </location>
</feature>
<feature type="signal peptide" evidence="1">
    <location>
        <begin position="1"/>
        <end position="20"/>
    </location>
</feature>
<dbReference type="EMBL" id="JAACJL010000059">
    <property type="protein sequence ID" value="KAF4609913.1"/>
    <property type="molecule type" value="Genomic_DNA"/>
</dbReference>
<evidence type="ECO:0000313" key="3">
    <source>
        <dbReference type="Proteomes" id="UP000521872"/>
    </source>
</evidence>
<protein>
    <submittedName>
        <fullName evidence="2">Uncharacterized protein</fullName>
    </submittedName>
</protein>
<evidence type="ECO:0000313" key="2">
    <source>
        <dbReference type="EMBL" id="KAF4609913.1"/>
    </source>
</evidence>
<keyword evidence="1" id="KW-0732">Signal</keyword>
<dbReference type="AlphaFoldDB" id="A0A8H4VHY9"/>
<evidence type="ECO:0000256" key="1">
    <source>
        <dbReference type="SAM" id="SignalP"/>
    </source>
</evidence>
<gene>
    <name evidence="2" type="ORF">D9613_010242</name>
</gene>
<name>A0A8H4VHY9_9AGAR</name>
<organism evidence="2 3">
    <name type="scientific">Agrocybe pediades</name>
    <dbReference type="NCBI Taxonomy" id="84607"/>
    <lineage>
        <taxon>Eukaryota</taxon>
        <taxon>Fungi</taxon>
        <taxon>Dikarya</taxon>
        <taxon>Basidiomycota</taxon>
        <taxon>Agaricomycotina</taxon>
        <taxon>Agaricomycetes</taxon>
        <taxon>Agaricomycetidae</taxon>
        <taxon>Agaricales</taxon>
        <taxon>Agaricineae</taxon>
        <taxon>Strophariaceae</taxon>
        <taxon>Agrocybe</taxon>
    </lineage>
</organism>
<dbReference type="Proteomes" id="UP000521872">
    <property type="component" value="Unassembled WGS sequence"/>
</dbReference>